<keyword evidence="5" id="KW-1185">Reference proteome</keyword>
<evidence type="ECO:0000256" key="2">
    <source>
        <dbReference type="SAM" id="MobiDB-lite"/>
    </source>
</evidence>
<dbReference type="Pfam" id="PF04203">
    <property type="entry name" value="Sortase"/>
    <property type="match status" value="1"/>
</dbReference>
<dbReference type="Proteomes" id="UP001058271">
    <property type="component" value="Chromosome"/>
</dbReference>
<dbReference type="EMBL" id="CP073721">
    <property type="protein sequence ID" value="UWZ39105.1"/>
    <property type="molecule type" value="Genomic_DNA"/>
</dbReference>
<keyword evidence="1" id="KW-0378">Hydrolase</keyword>
<keyword evidence="3" id="KW-0812">Transmembrane</keyword>
<evidence type="ECO:0000256" key="1">
    <source>
        <dbReference type="ARBA" id="ARBA00022801"/>
    </source>
</evidence>
<accession>A0ABY5ZDS4</accession>
<feature type="transmembrane region" description="Helical" evidence="3">
    <location>
        <begin position="12"/>
        <end position="34"/>
    </location>
</feature>
<dbReference type="CDD" id="cd05829">
    <property type="entry name" value="Sortase_F"/>
    <property type="match status" value="1"/>
</dbReference>
<dbReference type="InterPro" id="IPR042001">
    <property type="entry name" value="Sortase_F"/>
</dbReference>
<evidence type="ECO:0000256" key="3">
    <source>
        <dbReference type="SAM" id="Phobius"/>
    </source>
</evidence>
<dbReference type="Gene3D" id="2.40.260.10">
    <property type="entry name" value="Sortase"/>
    <property type="match status" value="1"/>
</dbReference>
<dbReference type="RefSeq" id="WP_260728505.1">
    <property type="nucleotide sequence ID" value="NZ_BAAABS010000008.1"/>
</dbReference>
<keyword evidence="3" id="KW-0472">Membrane</keyword>
<reference evidence="4" key="1">
    <citation type="submission" date="2021-04" db="EMBL/GenBank/DDBJ databases">
        <title>Biosynthetic gene clusters of Dactylosporangioum roseum.</title>
        <authorList>
            <person name="Hartkoorn R.C."/>
            <person name="Beaudoing E."/>
            <person name="Hot D."/>
            <person name="Moureu S."/>
        </authorList>
    </citation>
    <scope>NUCLEOTIDE SEQUENCE</scope>
    <source>
        <strain evidence="4">NRRL B-16295</strain>
    </source>
</reference>
<organism evidence="4 5">
    <name type="scientific">Dactylosporangium roseum</name>
    <dbReference type="NCBI Taxonomy" id="47989"/>
    <lineage>
        <taxon>Bacteria</taxon>
        <taxon>Bacillati</taxon>
        <taxon>Actinomycetota</taxon>
        <taxon>Actinomycetes</taxon>
        <taxon>Micromonosporales</taxon>
        <taxon>Micromonosporaceae</taxon>
        <taxon>Dactylosporangium</taxon>
    </lineage>
</organism>
<dbReference type="InterPro" id="IPR005754">
    <property type="entry name" value="Sortase"/>
</dbReference>
<dbReference type="InterPro" id="IPR023365">
    <property type="entry name" value="Sortase_dom-sf"/>
</dbReference>
<feature type="region of interest" description="Disordered" evidence="2">
    <location>
        <begin position="50"/>
        <end position="82"/>
    </location>
</feature>
<dbReference type="SUPFAM" id="SSF63817">
    <property type="entry name" value="Sortase"/>
    <property type="match status" value="1"/>
</dbReference>
<protein>
    <submittedName>
        <fullName evidence="4">Class F sortase</fullName>
    </submittedName>
</protein>
<feature type="compositionally biased region" description="Low complexity" evidence="2">
    <location>
        <begin position="70"/>
        <end position="82"/>
    </location>
</feature>
<proteinExistence type="predicted"/>
<gene>
    <name evidence="4" type="ORF">Drose_13285</name>
</gene>
<name>A0ABY5ZDS4_9ACTN</name>
<evidence type="ECO:0000313" key="5">
    <source>
        <dbReference type="Proteomes" id="UP001058271"/>
    </source>
</evidence>
<keyword evidence="3" id="KW-1133">Transmembrane helix</keyword>
<sequence>MPLSADPRTVARALLAVGLAGLVGSGALLTVHFVGHGRVGRVVTGQSLPPELVPDLEPAPGSAPGPTRSAAPARVPDRPGVPVRVTVPAHRVDARISADPLRPDGGVYVPEDPRRISWSSGTGTYRYSAPGSAQGTAILVGHVEYRGNKGAFANLSEFEPGQLVVVELSDGRRLRYSVAAAPIAVSKAQLAADLRVSGQPLHRKLFDQAGTYGPSDGPRSGRLLLASCGGIFDYRTGHYVDNIFVFALPTD</sequence>
<evidence type="ECO:0000313" key="4">
    <source>
        <dbReference type="EMBL" id="UWZ39105.1"/>
    </source>
</evidence>